<organism evidence="2 3">
    <name type="scientific">Cerasibacillus quisquiliarum</name>
    <dbReference type="NCBI Taxonomy" id="227865"/>
    <lineage>
        <taxon>Bacteria</taxon>
        <taxon>Bacillati</taxon>
        <taxon>Bacillota</taxon>
        <taxon>Bacilli</taxon>
        <taxon>Bacillales</taxon>
        <taxon>Bacillaceae</taxon>
        <taxon>Cerasibacillus</taxon>
    </lineage>
</organism>
<evidence type="ECO:0000313" key="2">
    <source>
        <dbReference type="EMBL" id="GEN31620.1"/>
    </source>
</evidence>
<reference evidence="2 3" key="1">
    <citation type="submission" date="2019-07" db="EMBL/GenBank/DDBJ databases">
        <title>Whole genome shotgun sequence of Cerasibacillus quisquiliarum NBRC 102429.</title>
        <authorList>
            <person name="Hosoyama A."/>
            <person name="Uohara A."/>
            <person name="Ohji S."/>
            <person name="Ichikawa N."/>
        </authorList>
    </citation>
    <scope>NUCLEOTIDE SEQUENCE [LARGE SCALE GENOMIC DNA]</scope>
    <source>
        <strain evidence="2 3">NBRC 102429</strain>
    </source>
</reference>
<dbReference type="OrthoDB" id="2068061at2"/>
<feature type="region of interest" description="Disordered" evidence="1">
    <location>
        <begin position="34"/>
        <end position="79"/>
    </location>
</feature>
<dbReference type="EMBL" id="BJXW01000021">
    <property type="protein sequence ID" value="GEN31620.1"/>
    <property type="molecule type" value="Genomic_DNA"/>
</dbReference>
<name>A0A511UYC2_9BACI</name>
<sequence length="149" mass="16953">MNHYYNQPPYETEDIYRDNERIFPGFNPLGRPPFFPGGGTPFSGPGGPPQIGGTPFFSPGGAPQTGGPPNTPPPAFQPEQPQVQLFAIDPGAIQRCLFRFTYIWLDNGRSFWYFPTFVGRRSVAGFRWSGFRWIYFGIDLDRIRSFQCY</sequence>
<gene>
    <name evidence="2" type="ORF">CQU01_18580</name>
</gene>
<evidence type="ECO:0000256" key="1">
    <source>
        <dbReference type="SAM" id="MobiDB-lite"/>
    </source>
</evidence>
<protein>
    <recommendedName>
        <fullName evidence="4">Transporter</fullName>
    </recommendedName>
</protein>
<comment type="caution">
    <text evidence="2">The sequence shown here is derived from an EMBL/GenBank/DDBJ whole genome shotgun (WGS) entry which is preliminary data.</text>
</comment>
<keyword evidence="3" id="KW-1185">Reference proteome</keyword>
<proteinExistence type="predicted"/>
<dbReference type="RefSeq" id="WP_146937982.1">
    <property type="nucleotide sequence ID" value="NZ_BJXW01000021.1"/>
</dbReference>
<accession>A0A511UYC2</accession>
<evidence type="ECO:0000313" key="3">
    <source>
        <dbReference type="Proteomes" id="UP000321491"/>
    </source>
</evidence>
<feature type="compositionally biased region" description="Low complexity" evidence="1">
    <location>
        <begin position="51"/>
        <end position="68"/>
    </location>
</feature>
<dbReference type="AlphaFoldDB" id="A0A511UYC2"/>
<evidence type="ECO:0008006" key="4">
    <source>
        <dbReference type="Google" id="ProtNLM"/>
    </source>
</evidence>
<dbReference type="Proteomes" id="UP000321491">
    <property type="component" value="Unassembled WGS sequence"/>
</dbReference>
<feature type="compositionally biased region" description="Gly residues" evidence="1">
    <location>
        <begin position="36"/>
        <end position="45"/>
    </location>
</feature>